<keyword evidence="2" id="KW-1185">Reference proteome</keyword>
<evidence type="ECO:0000313" key="1">
    <source>
        <dbReference type="EMBL" id="KAJ2974943.1"/>
    </source>
</evidence>
<name>A0ACC1N913_9HYPO</name>
<dbReference type="EMBL" id="JANJQO010000769">
    <property type="protein sequence ID" value="KAJ2974943.1"/>
    <property type="molecule type" value="Genomic_DNA"/>
</dbReference>
<reference evidence="1" key="1">
    <citation type="submission" date="2022-08" db="EMBL/GenBank/DDBJ databases">
        <title>Genome Sequence of Lecanicillium fungicola.</title>
        <authorList>
            <person name="Buettner E."/>
        </authorList>
    </citation>
    <scope>NUCLEOTIDE SEQUENCE</scope>
    <source>
        <strain evidence="1">Babe33</strain>
    </source>
</reference>
<dbReference type="Proteomes" id="UP001143910">
    <property type="component" value="Unassembled WGS sequence"/>
</dbReference>
<comment type="caution">
    <text evidence="1">The sequence shown here is derived from an EMBL/GenBank/DDBJ whole genome shotgun (WGS) entry which is preliminary data.</text>
</comment>
<gene>
    <name evidence="1" type="ORF">NQ176_g5794</name>
</gene>
<protein>
    <submittedName>
        <fullName evidence="1">Uncharacterized protein</fullName>
    </submittedName>
</protein>
<proteinExistence type="predicted"/>
<sequence length="394" mass="43725">MNERNQGRRHNPNSSEGQRYVRTWSTTQNRLLNHVPTDPGRHGQIGVPASSRPLAASTCEGGQFYSDPGSTFSGATNITAAQLPYDSDYGPSTQEQQTAPFESYSANMMMYNVPQAHTQISGFNASPYVPSLSYRSNPITSTSLLSEHSDVSQPYFDTAVGATTSLDQQASAESTSVYYQGIGSSFQYTGSGGEGSSGDTGSTSGLTGVESLYQLADVSTGSATMPEEDPGRGRATDYEEKWQGYQRRLAKVFKRITEGNLETAADELLSLSFWLLSQVEELGLTEDDELLHKDRLKLWQDFNNAWIGVVFKQKQFMMQDSSDIHLPEPLSLRSIMRMGDELVRLCDGVEKYGLVDYQLGVWEEKIETLLEDVLNLYEEDEKRDDNDANRVDQP</sequence>
<organism evidence="1 2">
    <name type="scientific">Zarea fungicola</name>
    <dbReference type="NCBI Taxonomy" id="93591"/>
    <lineage>
        <taxon>Eukaryota</taxon>
        <taxon>Fungi</taxon>
        <taxon>Dikarya</taxon>
        <taxon>Ascomycota</taxon>
        <taxon>Pezizomycotina</taxon>
        <taxon>Sordariomycetes</taxon>
        <taxon>Hypocreomycetidae</taxon>
        <taxon>Hypocreales</taxon>
        <taxon>Cordycipitaceae</taxon>
        <taxon>Zarea</taxon>
    </lineage>
</organism>
<evidence type="ECO:0000313" key="2">
    <source>
        <dbReference type="Proteomes" id="UP001143910"/>
    </source>
</evidence>
<accession>A0ACC1N913</accession>